<dbReference type="OrthoDB" id="2507030at2759"/>
<dbReference type="EMBL" id="AEIJ01001384">
    <property type="status" value="NOT_ANNOTATED_CDS"/>
    <property type="molecule type" value="Genomic_DNA"/>
</dbReference>
<dbReference type="AlphaFoldDB" id="U5HJV0"/>
<accession>U5HJV0</accession>
<reference evidence="1 3" key="3">
    <citation type="journal article" date="2015" name="BMC Genomics">
        <title>Sex and parasites: genomic and transcriptomic analysis of Microbotryum lychnidis-dioicae, the biotrophic and plant-castrating anther smut fungus.</title>
        <authorList>
            <person name="Perlin M.H."/>
            <person name="Amselem J."/>
            <person name="Fontanillas E."/>
            <person name="Toh S.S."/>
            <person name="Chen Z."/>
            <person name="Goldberg J."/>
            <person name="Duplessis S."/>
            <person name="Henrissat B."/>
            <person name="Young S."/>
            <person name="Zeng Q."/>
            <person name="Aguileta G."/>
            <person name="Petit E."/>
            <person name="Badouin H."/>
            <person name="Andrews J."/>
            <person name="Razeeq D."/>
            <person name="Gabaldon T."/>
            <person name="Quesneville H."/>
            <person name="Giraud T."/>
            <person name="Hood M.E."/>
            <person name="Schultz D.J."/>
            <person name="Cuomo C.A."/>
        </authorList>
    </citation>
    <scope>NUCLEOTIDE SEQUENCE [LARGE SCALE GENOMIC DNA]</scope>
    <source>
        <strain evidence="3">p1A1 Lamole</strain>
        <strain evidence="1">P1A1 Lamole</strain>
    </source>
</reference>
<protein>
    <submittedName>
        <fullName evidence="1 2">Uncharacterized protein</fullName>
    </submittedName>
</protein>
<dbReference type="EnsemblFungi" id="MVLG_07276T1">
    <property type="protein sequence ID" value="MVLG_07276T1"/>
    <property type="gene ID" value="MVLG_07276"/>
</dbReference>
<feature type="non-terminal residue" evidence="1">
    <location>
        <position position="129"/>
    </location>
</feature>
<reference evidence="3" key="1">
    <citation type="submission" date="2010-11" db="EMBL/GenBank/DDBJ databases">
        <title>The genome sequence of Microbotryum violaceum strain p1A1 Lamole.</title>
        <authorList>
            <person name="Cuomo C."/>
            <person name="Perlin M."/>
            <person name="Young S.K."/>
            <person name="Zeng Q."/>
            <person name="Gargeya S."/>
            <person name="Alvarado L."/>
            <person name="Berlin A."/>
            <person name="Chapman S.B."/>
            <person name="Chen Z."/>
            <person name="Freedman E."/>
            <person name="Gellesch M."/>
            <person name="Goldberg J."/>
            <person name="Griggs A."/>
            <person name="Gujja S."/>
            <person name="Heilman E."/>
            <person name="Heiman D."/>
            <person name="Howarth C."/>
            <person name="Mehta T."/>
            <person name="Neiman D."/>
            <person name="Pearson M."/>
            <person name="Roberts A."/>
            <person name="Saif S."/>
            <person name="Shea T."/>
            <person name="Shenoy N."/>
            <person name="Sisk P."/>
            <person name="Stolte C."/>
            <person name="Sykes S."/>
            <person name="White J."/>
            <person name="Yandava C."/>
            <person name="Haas B."/>
            <person name="Nusbaum C."/>
            <person name="Birren B."/>
        </authorList>
    </citation>
    <scope>NUCLEOTIDE SEQUENCE [LARGE SCALE GENOMIC DNA]</scope>
    <source>
        <strain evidence="3">p1A1 Lamole</strain>
    </source>
</reference>
<evidence type="ECO:0000313" key="3">
    <source>
        <dbReference type="Proteomes" id="UP000017200"/>
    </source>
</evidence>
<organism evidence="1">
    <name type="scientific">Microbotryum lychnidis-dioicae (strain p1A1 Lamole / MvSl-1064)</name>
    <name type="common">Anther smut fungus</name>
    <dbReference type="NCBI Taxonomy" id="683840"/>
    <lineage>
        <taxon>Eukaryota</taxon>
        <taxon>Fungi</taxon>
        <taxon>Dikarya</taxon>
        <taxon>Basidiomycota</taxon>
        <taxon>Pucciniomycotina</taxon>
        <taxon>Microbotryomycetes</taxon>
        <taxon>Microbotryales</taxon>
        <taxon>Microbotryaceae</taxon>
        <taxon>Microbotryum</taxon>
    </lineage>
</organism>
<sequence length="129" mass="14300">MDTEEPDSDVLESLSAKRRSLGMDIDRAAMAQARYVTGLSSRDGKIHSGAEKARKTYNKAVEAFRLAMGSTPSSLLNNLRISDNLKSAIDLDETDPFWQDGFFTHVEAAWAVNPWVKRGVTAVRAKDRV</sequence>
<dbReference type="EMBL" id="GL542153">
    <property type="protein sequence ID" value="KDE02152.1"/>
    <property type="molecule type" value="Genomic_DNA"/>
</dbReference>
<gene>
    <name evidence="1" type="ORF">MVLG_07276</name>
</gene>
<dbReference type="Proteomes" id="UP000017200">
    <property type="component" value="Unassembled WGS sequence"/>
</dbReference>
<evidence type="ECO:0000313" key="2">
    <source>
        <dbReference type="EnsemblFungi" id="MVLG_07276T1"/>
    </source>
</evidence>
<proteinExistence type="predicted"/>
<evidence type="ECO:0000313" key="1">
    <source>
        <dbReference type="EMBL" id="KDE02152.1"/>
    </source>
</evidence>
<reference evidence="2" key="4">
    <citation type="submission" date="2015-06" db="UniProtKB">
        <authorList>
            <consortium name="EnsemblFungi"/>
        </authorList>
    </citation>
    <scope>IDENTIFICATION</scope>
</reference>
<reference evidence="1" key="2">
    <citation type="submission" date="2010-11" db="EMBL/GenBank/DDBJ databases">
        <authorList>
            <consortium name="The Broad Institute Genome Sequencing Platform"/>
            <person name="Earl A."/>
            <person name="Ward D."/>
            <person name="Feldgarden M."/>
            <person name="Gevers D."/>
            <person name="Butler R."/>
            <person name="Young S.K."/>
            <person name="Zeng Q."/>
            <person name="Gargeya S."/>
            <person name="Fitzgerald M."/>
            <person name="Haas B."/>
            <person name="Abouelleil A."/>
            <person name="Alvarado L."/>
            <person name="Arachchi H.M."/>
            <person name="Berlin A."/>
            <person name="Brown A."/>
            <person name="Chapman S.B."/>
            <person name="Chen Z."/>
            <person name="Dunbar C."/>
            <person name="Freedman E."/>
            <person name="Gearin G."/>
            <person name="Gellesch M."/>
            <person name="Goldberg J."/>
            <person name="Griggs A."/>
            <person name="Gujja S."/>
            <person name="Heilman E."/>
            <person name="Heiman D."/>
            <person name="Howarth C."/>
            <person name="Larson L."/>
            <person name="Lui A."/>
            <person name="MacDonald P.J.P."/>
            <person name="Mehta T."/>
            <person name="Montmayeur A."/>
            <person name="Murphy C."/>
            <person name="Neiman D."/>
            <person name="Pearson M."/>
            <person name="Priest M."/>
            <person name="Roberts A."/>
            <person name="Saif S."/>
            <person name="Shea T."/>
            <person name="Shenoy N."/>
            <person name="Sisk P."/>
            <person name="Stolte C."/>
            <person name="Sykes S."/>
            <person name="White J."/>
            <person name="Yandava C."/>
            <person name="Wortman J."/>
            <person name="Nusbaum C."/>
            <person name="Birren B."/>
        </authorList>
    </citation>
    <scope>NUCLEOTIDE SEQUENCE</scope>
    <source>
        <strain evidence="1">P1A1 Lamole</strain>
    </source>
</reference>
<dbReference type="HOGENOM" id="CLU_1954079_0_0_1"/>
<keyword evidence="3" id="KW-1185">Reference proteome</keyword>
<name>U5HJV0_USTV1</name>